<evidence type="ECO:0000313" key="6">
    <source>
        <dbReference type="EMBL" id="GGG21772.1"/>
    </source>
</evidence>
<dbReference type="Pfam" id="PF19567">
    <property type="entry name" value="CpsB_CapC"/>
    <property type="match status" value="1"/>
</dbReference>
<evidence type="ECO:0000313" key="7">
    <source>
        <dbReference type="Proteomes" id="UP000644756"/>
    </source>
</evidence>
<accession>A0A917G462</accession>
<evidence type="ECO:0000256" key="4">
    <source>
        <dbReference type="ARBA" id="ARBA00051722"/>
    </source>
</evidence>
<dbReference type="Proteomes" id="UP000644756">
    <property type="component" value="Unassembled WGS sequence"/>
</dbReference>
<dbReference type="InterPro" id="IPR016667">
    <property type="entry name" value="Caps_polysacc_synth_CpsB/CapC"/>
</dbReference>
<comment type="similarity">
    <text evidence="1 5">Belongs to the metallo-dependent hydrolases superfamily. CpsB/CapC family.</text>
</comment>
<name>A0A917G462_9BACL</name>
<comment type="caution">
    <text evidence="6">The sequence shown here is derived from an EMBL/GenBank/DDBJ whole genome shotgun (WGS) entry which is preliminary data.</text>
</comment>
<evidence type="ECO:0000256" key="5">
    <source>
        <dbReference type="PIRNR" id="PIRNR016557"/>
    </source>
</evidence>
<keyword evidence="2 5" id="KW-0378">Hydrolase</keyword>
<dbReference type="PIRSF" id="PIRSF016557">
    <property type="entry name" value="Caps_synth_CpsB"/>
    <property type="match status" value="1"/>
</dbReference>
<reference evidence="6" key="2">
    <citation type="submission" date="2020-09" db="EMBL/GenBank/DDBJ databases">
        <authorList>
            <person name="Sun Q."/>
            <person name="Zhou Y."/>
        </authorList>
    </citation>
    <scope>NUCLEOTIDE SEQUENCE</scope>
    <source>
        <strain evidence="6">CGMCC 1.12987</strain>
    </source>
</reference>
<reference evidence="6" key="1">
    <citation type="journal article" date="2014" name="Int. J. Syst. Evol. Microbiol.">
        <title>Complete genome sequence of Corynebacterium casei LMG S-19264T (=DSM 44701T), isolated from a smear-ripened cheese.</title>
        <authorList>
            <consortium name="US DOE Joint Genome Institute (JGI-PGF)"/>
            <person name="Walter F."/>
            <person name="Albersmeier A."/>
            <person name="Kalinowski J."/>
            <person name="Ruckert C."/>
        </authorList>
    </citation>
    <scope>NUCLEOTIDE SEQUENCE</scope>
    <source>
        <strain evidence="6">CGMCC 1.12987</strain>
    </source>
</reference>
<organism evidence="6 7">
    <name type="scientific">Paenibacillus abyssi</name>
    <dbReference type="NCBI Taxonomy" id="1340531"/>
    <lineage>
        <taxon>Bacteria</taxon>
        <taxon>Bacillati</taxon>
        <taxon>Bacillota</taxon>
        <taxon>Bacilli</taxon>
        <taxon>Bacillales</taxon>
        <taxon>Paenibacillaceae</taxon>
        <taxon>Paenibacillus</taxon>
    </lineage>
</organism>
<dbReference type="GO" id="GO:0030145">
    <property type="term" value="F:manganese ion binding"/>
    <property type="evidence" value="ECO:0007669"/>
    <property type="project" value="UniProtKB-UniRule"/>
</dbReference>
<dbReference type="PANTHER" id="PTHR39181:SF1">
    <property type="entry name" value="TYROSINE-PROTEIN PHOSPHATASE YWQE"/>
    <property type="match status" value="1"/>
</dbReference>
<dbReference type="EC" id="3.1.3.48" evidence="5"/>
<dbReference type="PANTHER" id="PTHR39181">
    <property type="entry name" value="TYROSINE-PROTEIN PHOSPHATASE YWQE"/>
    <property type="match status" value="1"/>
</dbReference>
<dbReference type="SUPFAM" id="SSF89550">
    <property type="entry name" value="PHP domain-like"/>
    <property type="match status" value="1"/>
</dbReference>
<proteinExistence type="inferred from homology"/>
<evidence type="ECO:0000256" key="2">
    <source>
        <dbReference type="ARBA" id="ARBA00022801"/>
    </source>
</evidence>
<dbReference type="GO" id="GO:0004725">
    <property type="term" value="F:protein tyrosine phosphatase activity"/>
    <property type="evidence" value="ECO:0007669"/>
    <property type="project" value="UniProtKB-UniRule"/>
</dbReference>
<keyword evidence="7" id="KW-1185">Reference proteome</keyword>
<keyword evidence="3 5" id="KW-0904">Protein phosphatase</keyword>
<dbReference type="EMBL" id="BMGR01000017">
    <property type="protein sequence ID" value="GGG21772.1"/>
    <property type="molecule type" value="Genomic_DNA"/>
</dbReference>
<dbReference type="InterPro" id="IPR016195">
    <property type="entry name" value="Pol/histidinol_Pase-like"/>
</dbReference>
<evidence type="ECO:0000256" key="3">
    <source>
        <dbReference type="ARBA" id="ARBA00022912"/>
    </source>
</evidence>
<dbReference type="AlphaFoldDB" id="A0A917G462"/>
<protein>
    <recommendedName>
        <fullName evidence="5">Tyrosine-protein phosphatase</fullName>
        <ecNumber evidence="5">3.1.3.48</ecNumber>
    </recommendedName>
</protein>
<dbReference type="RefSeq" id="WP_188533138.1">
    <property type="nucleotide sequence ID" value="NZ_BMGR01000017.1"/>
</dbReference>
<evidence type="ECO:0000256" key="1">
    <source>
        <dbReference type="ARBA" id="ARBA00005750"/>
    </source>
</evidence>
<dbReference type="Gene3D" id="3.20.20.140">
    <property type="entry name" value="Metal-dependent hydrolases"/>
    <property type="match status" value="1"/>
</dbReference>
<comment type="catalytic activity">
    <reaction evidence="4 5">
        <text>O-phospho-L-tyrosyl-[protein] + H2O = L-tyrosyl-[protein] + phosphate</text>
        <dbReference type="Rhea" id="RHEA:10684"/>
        <dbReference type="Rhea" id="RHEA-COMP:10136"/>
        <dbReference type="Rhea" id="RHEA-COMP:20101"/>
        <dbReference type="ChEBI" id="CHEBI:15377"/>
        <dbReference type="ChEBI" id="CHEBI:43474"/>
        <dbReference type="ChEBI" id="CHEBI:46858"/>
        <dbReference type="ChEBI" id="CHEBI:61978"/>
        <dbReference type="EC" id="3.1.3.48"/>
    </reaction>
</comment>
<sequence>MIDIHTHILPGLDDGAESMEEALEMARIAADQGIRSVIATPHHLNGRYDTPMTTVNEMVEKLNHEIKKHHIQLQVKAGQEIRVHHRFAEELYQGRIGSLNDSRYILLELPDHQIPEILDEVLHEILVDGMTPIIAHPERNVELAAHPEKLAELIGRGVLCQLTAHSLIGLFGKQAQKTSLHFCKSRLIHFIASDAHNPYRRSFALKEAYKAVHRLLGPQYADYYDNNASRVLRDEVILVEEPELVKRRALFWW</sequence>
<gene>
    <name evidence="6" type="ORF">GCM10010916_43080</name>
</gene>